<accession>F0V1Q4</accession>
<dbReference type="HOGENOM" id="CLU_053830_0_0_14"/>
<evidence type="ECO:0000313" key="1">
    <source>
        <dbReference type="EMBL" id="CBZ40585.1"/>
    </source>
</evidence>
<evidence type="ECO:0000313" key="2">
    <source>
        <dbReference type="Proteomes" id="UP000008645"/>
    </source>
</evidence>
<dbReference type="AlphaFoldDB" id="F0V1Q4"/>
<sequence>MPKTVSIGINKEKERLNKEKRNSLKDFWFNEWAYKSEGASNPIYLVNSSGLIKELAPSLHGQKQRFMWDGVSIDKLNSWFGSRAIPFSEENILGQKTSEEIRLLDIWKKLRNSFLSQSASEFKSLSKWFEELPDSEKCGIIDSLVDCYDFKDAIGQSEENSSINDGFKIDLSKLIDLAGKVEKDQFPKFTDLFSKNGAFYIGAFKGFEEKVGKILDIWIQEEIKKESFPALKVEETEQKLNGMKLLKVLFSDRKFGEGCDKYLKNNEEKEIFFECAIEKSDNFMDDPEKEGERFLNPKVLDVIKAGNLEEKMKKPSYVPSLFKKILEPKDREWREFSGDKREQIKNDFKTKGKWKGVLDISCSNVEGSDIITSLWSIFSDSFPERMGCREFFQLLFSGDQITDKRLCLFELPNVKSYIKETNLFGPFMMSNWNQGNKMWMKCSAHSL</sequence>
<reference evidence="1 2" key="1">
    <citation type="journal article" date="2011" name="J. Bacteriol.">
        <title>Complete genome sequence of the hemotrophic Mycoplasma suis strain KI3806.</title>
        <authorList>
            <person name="Oehlerking J."/>
            <person name="Kube M."/>
            <person name="Felder K.M."/>
            <person name="Matter D."/>
            <person name="Wittenbrink M.M."/>
            <person name="Schwarzenbach S."/>
            <person name="Kramer M.M."/>
            <person name="Hoelzle K."/>
            <person name="Hoelzle L.E."/>
        </authorList>
    </citation>
    <scope>NUCLEOTIDE SEQUENCE [LARGE SCALE GENOMIC DNA]</scope>
    <source>
        <strain evidence="2">KI_3806</strain>
    </source>
</reference>
<dbReference type="KEGG" id="msk:MSUIS_04920"/>
<proteinExistence type="predicted"/>
<name>F0V1Q4_MYCS3</name>
<dbReference type="EMBL" id="FQ790233">
    <property type="protein sequence ID" value="CBZ40585.1"/>
    <property type="molecule type" value="Genomic_DNA"/>
</dbReference>
<dbReference type="Proteomes" id="UP000008645">
    <property type="component" value="Chromosome"/>
</dbReference>
<dbReference type="RefSeq" id="WP_013609188.1">
    <property type="nucleotide sequence ID" value="NC_015153.1"/>
</dbReference>
<gene>
    <name evidence="1" type="ORF">MSUIS_04920</name>
</gene>
<protein>
    <submittedName>
        <fullName evidence="1">Uncharacterized protein</fullName>
    </submittedName>
</protein>
<organism evidence="1 2">
    <name type="scientific">Mycoplasma suis (strain KI_3806)</name>
    <dbReference type="NCBI Taxonomy" id="708248"/>
    <lineage>
        <taxon>Bacteria</taxon>
        <taxon>Bacillati</taxon>
        <taxon>Mycoplasmatota</taxon>
        <taxon>Mollicutes</taxon>
        <taxon>Mycoplasmataceae</taxon>
        <taxon>Mycoplasma</taxon>
    </lineage>
</organism>